<dbReference type="InterPro" id="IPR005498">
    <property type="entry name" value="T4SS_VirB10/TraB/TrbI"/>
</dbReference>
<dbReference type="Gene3D" id="2.40.128.260">
    <property type="entry name" value="Type IV secretion system, VirB10/TraB/TrbI"/>
    <property type="match status" value="2"/>
</dbReference>
<evidence type="ECO:0000256" key="8">
    <source>
        <dbReference type="SAM" id="Phobius"/>
    </source>
</evidence>
<evidence type="ECO:0000256" key="1">
    <source>
        <dbReference type="ARBA" id="ARBA00004162"/>
    </source>
</evidence>
<feature type="region of interest" description="Disordered" evidence="7">
    <location>
        <begin position="75"/>
        <end position="177"/>
    </location>
</feature>
<keyword evidence="3" id="KW-1003">Cell membrane</keyword>
<dbReference type="InterPro" id="IPR047695">
    <property type="entry name" value="T4SS_VirB10/PtlG"/>
</dbReference>
<comment type="caution">
    <text evidence="9">The sequence shown here is derived from an EMBL/GenBank/DDBJ whole genome shotgun (WGS) entry which is preliminary data.</text>
</comment>
<protein>
    <submittedName>
        <fullName evidence="9">TrbI/VirB10 family protein</fullName>
    </submittedName>
</protein>
<evidence type="ECO:0000313" key="9">
    <source>
        <dbReference type="EMBL" id="TXC85490.1"/>
    </source>
</evidence>
<name>A0A5C6VK74_9BURK</name>
<comment type="subcellular location">
    <subcellularLocation>
        <location evidence="1">Cell membrane</location>
        <topology evidence="1">Single-pass membrane protein</topology>
    </subcellularLocation>
</comment>
<dbReference type="EMBL" id="VOQS01000002">
    <property type="protein sequence ID" value="TXC85490.1"/>
    <property type="molecule type" value="Genomic_DNA"/>
</dbReference>
<comment type="similarity">
    <text evidence="2">Belongs to the TrbI/VirB10 family.</text>
</comment>
<keyword evidence="5 8" id="KW-1133">Transmembrane helix</keyword>
<keyword evidence="4 8" id="KW-0812">Transmembrane</keyword>
<evidence type="ECO:0000256" key="2">
    <source>
        <dbReference type="ARBA" id="ARBA00010265"/>
    </source>
</evidence>
<dbReference type="Proteomes" id="UP000321776">
    <property type="component" value="Unassembled WGS sequence"/>
</dbReference>
<evidence type="ECO:0000256" key="7">
    <source>
        <dbReference type="SAM" id="MobiDB-lite"/>
    </source>
</evidence>
<evidence type="ECO:0000256" key="5">
    <source>
        <dbReference type="ARBA" id="ARBA00022989"/>
    </source>
</evidence>
<gene>
    <name evidence="9" type="ORF">FRZ40_16810</name>
</gene>
<evidence type="ECO:0000256" key="3">
    <source>
        <dbReference type="ARBA" id="ARBA00022475"/>
    </source>
</evidence>
<keyword evidence="6 8" id="KW-0472">Membrane</keyword>
<reference evidence="9 10" key="1">
    <citation type="journal article" date="2018" name="Int. J. Syst. Evol. Microbiol.">
        <title>Paraburkholderia azotifigens sp. nov., a nitrogen-fixing bacterium isolated from paddy soil.</title>
        <authorList>
            <person name="Choi G.M."/>
            <person name="Im W.T."/>
        </authorList>
    </citation>
    <scope>NUCLEOTIDE SEQUENCE [LARGE SCALE GENOMIC DNA]</scope>
    <source>
        <strain evidence="9 10">NF 2-5-3</strain>
    </source>
</reference>
<sequence length="384" mass="40420">MTDRHDTPESVPDGRQPFVAGPRRSVPGLAAFLLLMVVVALALIGFLAWHALHPKAPDADPASSKRDQTFAGALPQRHFTETPENALPSSSPEAARAPAISTEVAAQGQQQASPEELANLRRLGRSQGGTGNAQGAGAQTDTGATPPAPPGGSPVQRVSQSSDTLDRATTAARPQAVNATMLAHPSLTVPSGVMIPCGTKTELDTTQPGMVSCQVSSDVYSADGKVKLVDKGAHVDGEIASGIKMGQNRVFVLWTRVRNPDNTLVNIDSPGTNALGSSGIPGQVDTHFWTRFGGAMFISVFSDVGQALVQVAANSTNKSGNGNTYLNLDNTSNTSNQLAAEALRATIDIPPTLYDQQGDRVMIYVRRDLDFSDVYTLSMDKPQL</sequence>
<dbReference type="RefSeq" id="WP_147234865.1">
    <property type="nucleotide sequence ID" value="NZ_VOQS01000002.1"/>
</dbReference>
<feature type="transmembrane region" description="Helical" evidence="8">
    <location>
        <begin position="29"/>
        <end position="52"/>
    </location>
</feature>
<proteinExistence type="inferred from homology"/>
<dbReference type="CDD" id="cd16429">
    <property type="entry name" value="VirB10"/>
    <property type="match status" value="1"/>
</dbReference>
<dbReference type="GO" id="GO:0005886">
    <property type="term" value="C:plasma membrane"/>
    <property type="evidence" value="ECO:0007669"/>
    <property type="project" value="UniProtKB-SubCell"/>
</dbReference>
<evidence type="ECO:0000256" key="6">
    <source>
        <dbReference type="ARBA" id="ARBA00023136"/>
    </source>
</evidence>
<accession>A0A5C6VK74</accession>
<evidence type="ECO:0000313" key="10">
    <source>
        <dbReference type="Proteomes" id="UP000321776"/>
    </source>
</evidence>
<dbReference type="NCBIfam" id="NF038091">
    <property type="entry name" value="T4SS_VirB10"/>
    <property type="match status" value="1"/>
</dbReference>
<feature type="region of interest" description="Disordered" evidence="7">
    <location>
        <begin position="1"/>
        <end position="22"/>
    </location>
</feature>
<dbReference type="Pfam" id="PF03743">
    <property type="entry name" value="TrbI"/>
    <property type="match status" value="1"/>
</dbReference>
<feature type="compositionally biased region" description="Low complexity" evidence="7">
    <location>
        <begin position="86"/>
        <end position="99"/>
    </location>
</feature>
<organism evidence="9 10">
    <name type="scientific">Paraburkholderia azotifigens</name>
    <dbReference type="NCBI Taxonomy" id="2057004"/>
    <lineage>
        <taxon>Bacteria</taxon>
        <taxon>Pseudomonadati</taxon>
        <taxon>Pseudomonadota</taxon>
        <taxon>Betaproteobacteria</taxon>
        <taxon>Burkholderiales</taxon>
        <taxon>Burkholderiaceae</taxon>
        <taxon>Paraburkholderia</taxon>
    </lineage>
</organism>
<evidence type="ECO:0000256" key="4">
    <source>
        <dbReference type="ARBA" id="ARBA00022692"/>
    </source>
</evidence>
<feature type="compositionally biased region" description="Low complexity" evidence="7">
    <location>
        <begin position="135"/>
        <end position="145"/>
    </location>
</feature>
<dbReference type="InterPro" id="IPR042217">
    <property type="entry name" value="T4SS_VirB10/TrbI"/>
</dbReference>
<dbReference type="AlphaFoldDB" id="A0A5C6VK74"/>